<dbReference type="SUPFAM" id="SSF51366">
    <property type="entry name" value="Ribulose-phoshate binding barrel"/>
    <property type="match status" value="1"/>
</dbReference>
<dbReference type="PANTHER" id="PTHR43375:SF1">
    <property type="entry name" value="OROTIDINE 5'-PHOSPHATE DECARBOXYLASE"/>
    <property type="match status" value="1"/>
</dbReference>
<dbReference type="PANTHER" id="PTHR43375">
    <property type="entry name" value="OROTIDINE 5'-PHOSPHATE DECARBOXYLASE"/>
    <property type="match status" value="1"/>
</dbReference>
<gene>
    <name evidence="7" type="ORF">LCGC14_2523980</name>
</gene>
<dbReference type="EC" id="4.1.1.23" evidence="2"/>
<evidence type="ECO:0000256" key="1">
    <source>
        <dbReference type="ARBA" id="ARBA00004861"/>
    </source>
</evidence>
<evidence type="ECO:0000313" key="7">
    <source>
        <dbReference type="EMBL" id="KKL13615.1"/>
    </source>
</evidence>
<dbReference type="InterPro" id="IPR013785">
    <property type="entry name" value="Aldolase_TIM"/>
</dbReference>
<proteinExistence type="predicted"/>
<name>A0A0F9AVZ1_9ZZZZ</name>
<dbReference type="GO" id="GO:0004590">
    <property type="term" value="F:orotidine-5'-phosphate decarboxylase activity"/>
    <property type="evidence" value="ECO:0007669"/>
    <property type="project" value="UniProtKB-EC"/>
</dbReference>
<comment type="pathway">
    <text evidence="1">Pyrimidine metabolism; UMP biosynthesis via de novo pathway; UMP from orotate: step 2/2.</text>
</comment>
<dbReference type="InterPro" id="IPR011995">
    <property type="entry name" value="OMPdecase_type-2"/>
</dbReference>
<evidence type="ECO:0000256" key="6">
    <source>
        <dbReference type="ARBA" id="ARBA00033428"/>
    </source>
</evidence>
<keyword evidence="4" id="KW-0210">Decarboxylase</keyword>
<dbReference type="EMBL" id="LAZR01040786">
    <property type="protein sequence ID" value="KKL13615.1"/>
    <property type="molecule type" value="Genomic_DNA"/>
</dbReference>
<reference evidence="7" key="1">
    <citation type="journal article" date="2015" name="Nature">
        <title>Complex archaea that bridge the gap between prokaryotes and eukaryotes.</title>
        <authorList>
            <person name="Spang A."/>
            <person name="Saw J.H."/>
            <person name="Jorgensen S.L."/>
            <person name="Zaremba-Niedzwiedzka K."/>
            <person name="Martijn J."/>
            <person name="Lind A.E."/>
            <person name="van Eijk R."/>
            <person name="Schleper C."/>
            <person name="Guy L."/>
            <person name="Ettema T.J."/>
        </authorList>
    </citation>
    <scope>NUCLEOTIDE SEQUENCE</scope>
</reference>
<protein>
    <recommendedName>
        <fullName evidence="3">Orotidine 5'-phosphate decarboxylase</fullName>
        <ecNumber evidence="2">4.1.1.23</ecNumber>
    </recommendedName>
    <alternativeName>
        <fullName evidence="6">OMP decarboxylase</fullName>
    </alternativeName>
</protein>
<keyword evidence="4" id="KW-0456">Lyase</keyword>
<evidence type="ECO:0000256" key="4">
    <source>
        <dbReference type="ARBA" id="ARBA00022793"/>
    </source>
</evidence>
<dbReference type="AlphaFoldDB" id="A0A0F9AVZ1"/>
<dbReference type="InterPro" id="IPR011060">
    <property type="entry name" value="RibuloseP-bd_barrel"/>
</dbReference>
<comment type="caution">
    <text evidence="7">The sequence shown here is derived from an EMBL/GenBank/DDBJ whole genome shotgun (WGS) entry which is preliminary data.</text>
</comment>
<evidence type="ECO:0000256" key="5">
    <source>
        <dbReference type="ARBA" id="ARBA00022975"/>
    </source>
</evidence>
<evidence type="ECO:0000256" key="2">
    <source>
        <dbReference type="ARBA" id="ARBA00012321"/>
    </source>
</evidence>
<dbReference type="Gene3D" id="3.20.20.70">
    <property type="entry name" value="Aldolase class I"/>
    <property type="match status" value="1"/>
</dbReference>
<evidence type="ECO:0000256" key="3">
    <source>
        <dbReference type="ARBA" id="ARBA00021923"/>
    </source>
</evidence>
<sequence length="145" mass="16191">SNPSSKEIQDLKCKNKKIHQIVASQVNRWGKDLIGEKGYSSIGAVVASANPNIISNLRHIMPNSYFLVPGYGAQGGRLKNIMKCFNRDGYGAIVNSSRGIIYAYNRPAWKEKHGLKNWQCAVEEAIIKMDKELKEAIRHVKGHPS</sequence>
<keyword evidence="5" id="KW-0665">Pyrimidine biosynthesis</keyword>
<dbReference type="UniPathway" id="UPA00070">
    <property type="reaction ID" value="UER00120"/>
</dbReference>
<dbReference type="GO" id="GO:0044205">
    <property type="term" value="P:'de novo' UMP biosynthetic process"/>
    <property type="evidence" value="ECO:0007669"/>
    <property type="project" value="UniProtKB-UniPathway"/>
</dbReference>
<feature type="non-terminal residue" evidence="7">
    <location>
        <position position="1"/>
    </location>
</feature>
<accession>A0A0F9AVZ1</accession>
<organism evidence="7">
    <name type="scientific">marine sediment metagenome</name>
    <dbReference type="NCBI Taxonomy" id="412755"/>
    <lineage>
        <taxon>unclassified sequences</taxon>
        <taxon>metagenomes</taxon>
        <taxon>ecological metagenomes</taxon>
    </lineage>
</organism>